<keyword evidence="3" id="KW-0560">Oxidoreductase</keyword>
<evidence type="ECO:0000256" key="3">
    <source>
        <dbReference type="ARBA" id="ARBA00023002"/>
    </source>
</evidence>
<name>A0A6A6IF73_9PLEO</name>
<dbReference type="Proteomes" id="UP000800094">
    <property type="component" value="Unassembled WGS sequence"/>
</dbReference>
<accession>A0A6A6IF73</accession>
<dbReference type="EMBL" id="ML987195">
    <property type="protein sequence ID" value="KAF2249224.1"/>
    <property type="molecule type" value="Genomic_DNA"/>
</dbReference>
<dbReference type="SUPFAM" id="SSF51735">
    <property type="entry name" value="NAD(P)-binding Rossmann-fold domains"/>
    <property type="match status" value="1"/>
</dbReference>
<reference evidence="5" key="1">
    <citation type="journal article" date="2020" name="Stud. Mycol.">
        <title>101 Dothideomycetes genomes: a test case for predicting lifestyles and emergence of pathogens.</title>
        <authorList>
            <person name="Haridas S."/>
            <person name="Albert R."/>
            <person name="Binder M."/>
            <person name="Bloem J."/>
            <person name="Labutti K."/>
            <person name="Salamov A."/>
            <person name="Andreopoulos B."/>
            <person name="Baker S."/>
            <person name="Barry K."/>
            <person name="Bills G."/>
            <person name="Bluhm B."/>
            <person name="Cannon C."/>
            <person name="Castanera R."/>
            <person name="Culley D."/>
            <person name="Daum C."/>
            <person name="Ezra D."/>
            <person name="Gonzalez J."/>
            <person name="Henrissat B."/>
            <person name="Kuo A."/>
            <person name="Liang C."/>
            <person name="Lipzen A."/>
            <person name="Lutzoni F."/>
            <person name="Magnuson J."/>
            <person name="Mondo S."/>
            <person name="Nolan M."/>
            <person name="Ohm R."/>
            <person name="Pangilinan J."/>
            <person name="Park H.-J."/>
            <person name="Ramirez L."/>
            <person name="Alfaro M."/>
            <person name="Sun H."/>
            <person name="Tritt A."/>
            <person name="Yoshinaga Y."/>
            <person name="Zwiers L.-H."/>
            <person name="Turgeon B."/>
            <person name="Goodwin S."/>
            <person name="Spatafora J."/>
            <person name="Crous P."/>
            <person name="Grigoriev I."/>
        </authorList>
    </citation>
    <scope>NUCLEOTIDE SEQUENCE</scope>
    <source>
        <strain evidence="5">CBS 122368</strain>
    </source>
</reference>
<sequence length="314" mass="34815">MVAYTVAVAGGTGGIGCTIVEELVRQGKHKVLILGREATTLPSLSLPVIKANYNDPDALKQLLEAHKVEIVISAIIIYSEGSSKAQLNLIQAASESSTVKKFIPSEYGVKYTPEILAFHPAAQWWLDAAAALRNTRMQFTRIVFGWVLDHYGMPHVKSNMKPVKYALDFDSHQAAIPGDGETPITLLHSVDLAKYIAAMLEQENWPEVSAFVGDRMSWGEMVRVAERVTGEKWNVKYDSIEMLEKGEATLFEQPEGGYTEYPEARQLISEFGLMAVNGIMDVSGEGTRNEEFPWIKPIKVEDLIETAWGKKSPE</sequence>
<dbReference type="AlphaFoldDB" id="A0A6A6IF73"/>
<dbReference type="RefSeq" id="XP_033684228.1">
    <property type="nucleotide sequence ID" value="XM_033835565.1"/>
</dbReference>
<evidence type="ECO:0000313" key="5">
    <source>
        <dbReference type="EMBL" id="KAF2249224.1"/>
    </source>
</evidence>
<dbReference type="InterPro" id="IPR036291">
    <property type="entry name" value="NAD(P)-bd_dom_sf"/>
</dbReference>
<dbReference type="GO" id="GO:0016491">
    <property type="term" value="F:oxidoreductase activity"/>
    <property type="evidence" value="ECO:0007669"/>
    <property type="project" value="UniProtKB-KW"/>
</dbReference>
<dbReference type="Pfam" id="PF05368">
    <property type="entry name" value="NmrA"/>
    <property type="match status" value="1"/>
</dbReference>
<gene>
    <name evidence="5" type="ORF">BU26DRAFT_605102</name>
</gene>
<protein>
    <submittedName>
        <fullName evidence="5">NAD(P)-binding protein</fullName>
    </submittedName>
</protein>
<keyword evidence="6" id="KW-1185">Reference proteome</keyword>
<dbReference type="Gene3D" id="3.40.50.720">
    <property type="entry name" value="NAD(P)-binding Rossmann-like Domain"/>
    <property type="match status" value="1"/>
</dbReference>
<evidence type="ECO:0000256" key="1">
    <source>
        <dbReference type="ARBA" id="ARBA00005725"/>
    </source>
</evidence>
<dbReference type="InterPro" id="IPR008030">
    <property type="entry name" value="NmrA-like"/>
</dbReference>
<evidence type="ECO:0000256" key="2">
    <source>
        <dbReference type="ARBA" id="ARBA00022857"/>
    </source>
</evidence>
<feature type="domain" description="NmrA-like" evidence="4">
    <location>
        <begin position="5"/>
        <end position="245"/>
    </location>
</feature>
<dbReference type="PANTHER" id="PTHR47706:SF4">
    <property type="entry name" value="NMRA-LIKE DOMAIN-CONTAINING PROTEIN"/>
    <property type="match status" value="1"/>
</dbReference>
<comment type="similarity">
    <text evidence="1">Belongs to the NmrA-type oxidoreductase family. Isoflavone reductase subfamily.</text>
</comment>
<dbReference type="PANTHER" id="PTHR47706">
    <property type="entry name" value="NMRA-LIKE FAMILY PROTEIN"/>
    <property type="match status" value="1"/>
</dbReference>
<keyword evidence="2" id="KW-0521">NADP</keyword>
<dbReference type="GeneID" id="54588895"/>
<evidence type="ECO:0000313" key="6">
    <source>
        <dbReference type="Proteomes" id="UP000800094"/>
    </source>
</evidence>
<dbReference type="Gene3D" id="3.90.25.10">
    <property type="entry name" value="UDP-galactose 4-epimerase, domain 1"/>
    <property type="match status" value="1"/>
</dbReference>
<dbReference type="InterPro" id="IPR051609">
    <property type="entry name" value="NmrA/Isoflavone_reductase-like"/>
</dbReference>
<dbReference type="OrthoDB" id="419598at2759"/>
<organism evidence="5 6">
    <name type="scientific">Trematosphaeria pertusa</name>
    <dbReference type="NCBI Taxonomy" id="390896"/>
    <lineage>
        <taxon>Eukaryota</taxon>
        <taxon>Fungi</taxon>
        <taxon>Dikarya</taxon>
        <taxon>Ascomycota</taxon>
        <taxon>Pezizomycotina</taxon>
        <taxon>Dothideomycetes</taxon>
        <taxon>Pleosporomycetidae</taxon>
        <taxon>Pleosporales</taxon>
        <taxon>Massarineae</taxon>
        <taxon>Trematosphaeriaceae</taxon>
        <taxon>Trematosphaeria</taxon>
    </lineage>
</organism>
<proteinExistence type="inferred from homology"/>
<evidence type="ECO:0000259" key="4">
    <source>
        <dbReference type="Pfam" id="PF05368"/>
    </source>
</evidence>